<dbReference type="KEGG" id="vg:5176781"/>
<proteinExistence type="predicted"/>
<keyword evidence="2" id="KW-1185">Reference proteome</keyword>
<name>Q2Z103_9CAUD</name>
<dbReference type="OrthoDB" id="1387at10239"/>
<sequence>MAKQLRTSINGDNNLFSDVCKSLVAGSLSNITGNESFADFRSTLQSAGGQEGFLVNRLIGRSLPNVSGNESADLHTGFNSATYDIVQGILERKSRDLIPMDCVRIFQEAGDNFAKVEGAEGFSMQNFEGREQEIRAANLTLNAQSHLQTEGAEALFATVGVRYQDEGAELIVRAAGLGTYAYGNTPWQSASELRPIFGLLRSGDMFKDEALAVYPVYPDDNASEDRAFFVAESVIAPRPVKYAQGDAYGRGEHETQMLAVPVSIPNLLALTQAPGQRPWNSTDELESNSISVSLIAASGKLDGTDISFFIKTGAMSNNTFAPANNAQTSDERQLNLQVKQLPGFSVSDKDGKVVGETIFASFKSAGYEPLLAFRLTGSYQRQTNEFNLQPGTVTITAVRNITTGVVTKIGFADSTVKALMRSFTEGKLIGAITTQNVSNTNRGNFGYRIEVYDAKKHLSVKRRSPISVKYPISADDVNQASLDFALSQMSVVINNQCSAHAFQAAEQHLEYVTSITGQPVVANDQGSEVLAGQHFVSPIAINRSFKLVDVISANSSSDVFVSVASAITNEIADIVAALNTKSGLASIAEYSTGNTKNAWTVVVHQNLSRFIFRSGDARTIGPINNLKVVETNFDSMIGKMYIVPTNDSNNETINPLAGIGVLVSKENVVVQGNITRDNSDFGVVMTLPSYKHWPLNVVIGSLVIEDAEDLLSDKGLINQLAVKRVKVENIEDAKPDPNAGP</sequence>
<dbReference type="RefSeq" id="YP_418111.1">
    <property type="nucleotide sequence ID" value="NC_007623.1"/>
</dbReference>
<dbReference type="EMBL" id="AJ697969">
    <property type="protein sequence ID" value="CAG27172.1"/>
    <property type="molecule type" value="Genomic_DNA"/>
</dbReference>
<evidence type="ECO:0000313" key="1">
    <source>
        <dbReference type="EMBL" id="CAG27172.1"/>
    </source>
</evidence>
<evidence type="ECO:0000313" key="2">
    <source>
        <dbReference type="Proteomes" id="UP000001239"/>
    </source>
</evidence>
<dbReference type="Proteomes" id="UP000001239">
    <property type="component" value="Segment"/>
</dbReference>
<dbReference type="GeneID" id="5176781"/>
<reference evidence="1 2" key="1">
    <citation type="journal article" date="2002" name="Genetika">
        <title>Phenogenetic characterization of a group of giant Phi KZ-like bacteriophages of Pseudomonas aeruginosa].</title>
        <authorList>
            <person name="Burkal'tseva M.V."/>
            <person name="Krylov V.N."/>
            <person name="Pleteneva E.A."/>
            <person name="Shaburova O.V."/>
            <person name="Krylov S.V."/>
            <person name="Volckaert G."/>
            <person name="Sykilinda N.N."/>
            <person name="Kurochkina L.P."/>
            <person name="Mesyanzhinov V.V."/>
        </authorList>
    </citation>
    <scope>NUCLEOTIDE SEQUENCE [LARGE SCALE GENOMIC DNA]</scope>
</reference>
<reference evidence="1 2" key="4">
    <citation type="journal article" date="2005" name="J. Mol. Biol.">
        <title>Genome comparison of Pseudomonas aeruginosa large phages.</title>
        <authorList>
            <person name="Hertveldt K."/>
            <person name="Lavigne R."/>
            <person name="Pleteneva E."/>
            <person name="Sernova N."/>
            <person name="Kurochkina L."/>
            <person name="Korchevskii R."/>
            <person name="Robben J."/>
            <person name="Mesyanzhinov V."/>
            <person name="Krylov V.N."/>
            <person name="Volckaert G."/>
        </authorList>
    </citation>
    <scope>NUCLEOTIDE SEQUENCE</scope>
</reference>
<organism evidence="1 2">
    <name type="scientific">Pseudomonas phage EL</name>
    <dbReference type="NCBI Taxonomy" id="273133"/>
    <lineage>
        <taxon>Viruses</taxon>
        <taxon>Duplodnaviria</taxon>
        <taxon>Heunggongvirae</taxon>
        <taxon>Uroviricota</taxon>
        <taxon>Caudoviricetes</taxon>
        <taxon>Chimalliviridae</taxon>
        <taxon>Elvirus</taxon>
        <taxon>Elvirus EL</taxon>
    </lineage>
</organism>
<dbReference type="InterPro" id="IPR057920">
    <property type="entry name" value="PhiKZ_MCP"/>
</dbReference>
<dbReference type="Pfam" id="PF25620">
    <property type="entry name" value="PhiKZ_MCP"/>
    <property type="match status" value="1"/>
</dbReference>
<protein>
    <submittedName>
        <fullName evidence="1">Uncharacterized protein</fullName>
    </submittedName>
</protein>
<reference evidence="1 2" key="3">
    <citation type="journal article" date="2004" name="Bioinformatics">
        <title>PHIRE, a deterministic approach to reveal regulatory elements in bacteriophage genomes.</title>
        <authorList>
            <person name="Lavigne R."/>
            <person name="Sun W.D."/>
            <person name="Volckaert G."/>
        </authorList>
    </citation>
    <scope>NUCLEOTIDE SEQUENCE [LARGE SCALE GENOMIC DNA]</scope>
</reference>
<accession>Q2Z103</accession>
<reference evidence="1 2" key="2">
    <citation type="journal article" date="2003" name="Res. Microbiol.">
        <title>Myoviridae bacteriophages of Pseudomonas aeruginosa: a long and complex evolutionary pathway.</title>
        <authorList>
            <person name="Krylov V.N."/>
            <person name="Pleteneva E.A."/>
            <person name="Bourkalsteva M.V."/>
            <person name="Shaburova O.V."/>
            <person name="Volckaert G."/>
            <person name="Sykilinda N.N."/>
            <person name="Kurochkina L.P."/>
            <person name="Mesyanzhinov V.V."/>
        </authorList>
    </citation>
    <scope>NUCLEOTIDE SEQUENCE [LARGE SCALE GENOMIC DNA]</scope>
</reference>